<dbReference type="Proteomes" id="UP000093000">
    <property type="component" value="Unassembled WGS sequence"/>
</dbReference>
<dbReference type="GO" id="GO:0005829">
    <property type="term" value="C:cytosol"/>
    <property type="evidence" value="ECO:0007669"/>
    <property type="project" value="TreeGrafter"/>
</dbReference>
<accession>A0A1C7NEX2</accession>
<dbReference type="PANTHER" id="PTHR10788:SF123">
    <property type="entry name" value="TREHALOSE-PHOSPHATASE"/>
    <property type="match status" value="1"/>
</dbReference>
<dbReference type="Pfam" id="PF00982">
    <property type="entry name" value="Glyco_transf_20"/>
    <property type="match status" value="2"/>
</dbReference>
<dbReference type="InterPro" id="IPR023214">
    <property type="entry name" value="HAD_sf"/>
</dbReference>
<dbReference type="FunFam" id="3.30.70.1020:FF:000001">
    <property type="entry name" value="Alpha,alpha-trehalose-phosphate synthase [UDP-forming] 1"/>
    <property type="match status" value="1"/>
</dbReference>
<organism evidence="3 4">
    <name type="scientific">Choanephora cucurbitarum</name>
    <dbReference type="NCBI Taxonomy" id="101091"/>
    <lineage>
        <taxon>Eukaryota</taxon>
        <taxon>Fungi</taxon>
        <taxon>Fungi incertae sedis</taxon>
        <taxon>Mucoromycota</taxon>
        <taxon>Mucoromycotina</taxon>
        <taxon>Mucoromycetes</taxon>
        <taxon>Mucorales</taxon>
        <taxon>Mucorineae</taxon>
        <taxon>Choanephoraceae</taxon>
        <taxon>Choanephoroideae</taxon>
        <taxon>Choanephora</taxon>
    </lineage>
</organism>
<comment type="similarity">
    <text evidence="1">In the N-terminal section; belongs to the glycosyltransferase 20 family.</text>
</comment>
<name>A0A1C7NEX2_9FUNG</name>
<dbReference type="InterPro" id="IPR003337">
    <property type="entry name" value="Trehalose_PPase"/>
</dbReference>
<dbReference type="Pfam" id="PF02358">
    <property type="entry name" value="Trehalose_PPase"/>
    <property type="match status" value="1"/>
</dbReference>
<evidence type="ECO:0000256" key="2">
    <source>
        <dbReference type="ARBA" id="ARBA00006330"/>
    </source>
</evidence>
<reference evidence="3 4" key="1">
    <citation type="submission" date="2016-03" db="EMBL/GenBank/DDBJ databases">
        <title>Choanephora cucurbitarum.</title>
        <authorList>
            <person name="Min B."/>
            <person name="Park H."/>
            <person name="Park J.-H."/>
            <person name="Shin H.-D."/>
            <person name="Choi I.-G."/>
        </authorList>
    </citation>
    <scope>NUCLEOTIDE SEQUENCE [LARGE SCALE GENOMIC DNA]</scope>
    <source>
        <strain evidence="3 4">KUS-F28377</strain>
    </source>
</reference>
<dbReference type="FunFam" id="3.40.50.2000:FF:000036">
    <property type="entry name" value="Alpha,alpha-trehalose-phosphate synthase subunit Tps2"/>
    <property type="match status" value="1"/>
</dbReference>
<dbReference type="NCBIfam" id="TIGR00685">
    <property type="entry name" value="T6PP"/>
    <property type="match status" value="1"/>
</dbReference>
<comment type="caution">
    <text evidence="3">The sequence shown here is derived from an EMBL/GenBank/DDBJ whole genome shotgun (WGS) entry which is preliminary data.</text>
</comment>
<dbReference type="OrthoDB" id="755951at2759"/>
<evidence type="ECO:0000313" key="3">
    <source>
        <dbReference type="EMBL" id="OBZ87651.1"/>
    </source>
</evidence>
<dbReference type="GO" id="GO:0005992">
    <property type="term" value="P:trehalose biosynthetic process"/>
    <property type="evidence" value="ECO:0007669"/>
    <property type="project" value="InterPro"/>
</dbReference>
<dbReference type="InterPro" id="IPR001830">
    <property type="entry name" value="Glyco_trans_20"/>
</dbReference>
<dbReference type="STRING" id="101091.A0A1C7NEX2"/>
<dbReference type="GO" id="GO:0004805">
    <property type="term" value="F:trehalose-phosphatase activity"/>
    <property type="evidence" value="ECO:0007669"/>
    <property type="project" value="TreeGrafter"/>
</dbReference>
<evidence type="ECO:0000313" key="4">
    <source>
        <dbReference type="Proteomes" id="UP000093000"/>
    </source>
</evidence>
<keyword evidence="4" id="KW-1185">Reference proteome</keyword>
<proteinExistence type="inferred from homology"/>
<dbReference type="Gene3D" id="3.40.50.1000">
    <property type="entry name" value="HAD superfamily/HAD-like"/>
    <property type="match status" value="1"/>
</dbReference>
<dbReference type="InParanoid" id="A0A1C7NEX2"/>
<dbReference type="Gene3D" id="3.40.50.2000">
    <property type="entry name" value="Glycogen Phosphorylase B"/>
    <property type="match status" value="2"/>
</dbReference>
<evidence type="ECO:0000256" key="1">
    <source>
        <dbReference type="ARBA" id="ARBA00005409"/>
    </source>
</evidence>
<dbReference type="InterPro" id="IPR006379">
    <property type="entry name" value="HAD-SF_hydro_IIB"/>
</dbReference>
<dbReference type="EMBL" id="LUGH01000207">
    <property type="protein sequence ID" value="OBZ87651.1"/>
    <property type="molecule type" value="Genomic_DNA"/>
</dbReference>
<dbReference type="AlphaFoldDB" id="A0A1C7NEX2"/>
<dbReference type="CDD" id="cd03788">
    <property type="entry name" value="GT20_TPS"/>
    <property type="match status" value="1"/>
</dbReference>
<dbReference type="GO" id="GO:0005946">
    <property type="term" value="C:alpha,alpha-trehalose-phosphate synthase complex (UDP-forming)"/>
    <property type="evidence" value="ECO:0007669"/>
    <property type="project" value="TreeGrafter"/>
</dbReference>
<dbReference type="CDD" id="cd01627">
    <property type="entry name" value="HAD_TPP"/>
    <property type="match status" value="1"/>
</dbReference>
<dbReference type="GO" id="GO:0003825">
    <property type="term" value="F:alpha,alpha-trehalose-phosphate synthase (UDP-forming) activity"/>
    <property type="evidence" value="ECO:0007669"/>
    <property type="project" value="TreeGrafter"/>
</dbReference>
<protein>
    <submittedName>
        <fullName evidence="3">Trehalose-phosphatase</fullName>
    </submittedName>
</protein>
<dbReference type="NCBIfam" id="TIGR01484">
    <property type="entry name" value="HAD-SF-IIB"/>
    <property type="match status" value="1"/>
</dbReference>
<comment type="similarity">
    <text evidence="2">In the C-terminal section; belongs to the trehalose phosphatase family.</text>
</comment>
<dbReference type="SUPFAM" id="SSF56784">
    <property type="entry name" value="HAD-like"/>
    <property type="match status" value="1"/>
</dbReference>
<sequence length="808" mass="93128">MTHSPGPKRGRLINLTHQLPYEVTLDDNNRWSFIPRRGHGAMYGGIHSLQTDWDTFFIGWTGRIHRSDIHEITESEKNELMFELRENYRCIPLFLEDKAIEGHYDGYCKSVLWPLFHYIIWSNVTDGRLEEKQWDEYVAVNKKYADFVCDIYRDEDIKRELMESGCMIIICYWFRLWLELDILEQKLACSYILLFQLLKSFGAYQASAAIRKIVQSGCKAYYIDRKEVLKGMIGANLIGFQTYAYARHFISTCTRILGNKSTPEGLSCADGHFCHVNTFPIGINPDEIEARCQNLNVQAKVNAIREVYQDKLILIGRDKIDLVKGVFQKLAAFERFLVDFPEWKDKVVMIQLTEGTTSESTKLEHKVSEFVARINKEFGSLAFFPVHHYHRQIDVDEYYALLIAADVAVITANRDGMNTTSLEYVICQRKKHGPLILSELTGTAGSLSSAIMVNPWDYTGVARAINDALLMTNEEKTSRHMQMLAHVKTHTSSYWAQSFVHVLEDSIATFEQSSYTPILDIRLVSKAYQSSKKRLFCFDYDGALSMIRKVPGQRLPTPDIAEGIQMLCNNPQNEVWVISSRDEAILNRWFGHISGIGLAAEHGSLLRNRFSNRWINLLEHFDMNWKHDVVDIFTYYAERTTGSFIEHKRCSVTWHYQLADPEYGEFQSRECQSYLENAILSKMPVEMIIGRKSLEVRPAITSKGEILKRILSTSSDVDFIMCFGNDKTEDNMYKILKKIAEPRSSTFSVVSSVKDKKTMADWRVQTVEDVLHAIKRLVSCSEEYQEDATKINPNKQLLDIGKQMYSIQ</sequence>
<dbReference type="FunCoup" id="A0A1C7NEX2">
    <property type="interactions" value="53"/>
</dbReference>
<dbReference type="InterPro" id="IPR036412">
    <property type="entry name" value="HAD-like_sf"/>
</dbReference>
<dbReference type="PANTHER" id="PTHR10788">
    <property type="entry name" value="TREHALOSE-6-PHOSPHATE SYNTHASE"/>
    <property type="match status" value="1"/>
</dbReference>
<dbReference type="Gene3D" id="3.30.70.1020">
    <property type="entry name" value="Trehalose-6-phosphate phosphatase related protein, domain 2"/>
    <property type="match status" value="1"/>
</dbReference>
<dbReference type="SUPFAM" id="SSF53756">
    <property type="entry name" value="UDP-Glycosyltransferase/glycogen phosphorylase"/>
    <property type="match status" value="1"/>
</dbReference>
<gene>
    <name evidence="3" type="primary">tpp1_1</name>
    <name evidence="3" type="ORF">A0J61_04303</name>
</gene>